<dbReference type="PANTHER" id="PTHR11475:SF144">
    <property type="entry name" value="NAD(P)H OXIDASE (H2O2-FORMING)"/>
    <property type="match status" value="1"/>
</dbReference>
<dbReference type="AlphaFoldDB" id="A0ABD0MXZ6"/>
<evidence type="ECO:0000313" key="1">
    <source>
        <dbReference type="EMBL" id="KAL0154850.1"/>
    </source>
</evidence>
<sequence>FLRKLAELYENDISRLELFVGGLLESQEGPGPVFSTIILDQFERIRNADRFWFENIQNGLFTEEEIRAIRNTTFHDVLLHVTNTEEGDIQKS</sequence>
<organism evidence="1 2">
    <name type="scientific">Cirrhinus mrigala</name>
    <name type="common">Mrigala</name>
    <dbReference type="NCBI Taxonomy" id="683832"/>
    <lineage>
        <taxon>Eukaryota</taxon>
        <taxon>Metazoa</taxon>
        <taxon>Chordata</taxon>
        <taxon>Craniata</taxon>
        <taxon>Vertebrata</taxon>
        <taxon>Euteleostomi</taxon>
        <taxon>Actinopterygii</taxon>
        <taxon>Neopterygii</taxon>
        <taxon>Teleostei</taxon>
        <taxon>Ostariophysi</taxon>
        <taxon>Cypriniformes</taxon>
        <taxon>Cyprinidae</taxon>
        <taxon>Labeoninae</taxon>
        <taxon>Labeonini</taxon>
        <taxon>Cirrhinus</taxon>
    </lineage>
</organism>
<dbReference type="PANTHER" id="PTHR11475">
    <property type="entry name" value="OXIDASE/PEROXIDASE"/>
    <property type="match status" value="1"/>
</dbReference>
<dbReference type="Proteomes" id="UP001529510">
    <property type="component" value="Unassembled WGS sequence"/>
</dbReference>
<accession>A0ABD0MXZ6</accession>
<name>A0ABD0MXZ6_CIRMR</name>
<keyword evidence="2" id="KW-1185">Reference proteome</keyword>
<feature type="non-terminal residue" evidence="1">
    <location>
        <position position="92"/>
    </location>
</feature>
<dbReference type="InterPro" id="IPR037120">
    <property type="entry name" value="Haem_peroxidase_sf_animal"/>
</dbReference>
<gene>
    <name evidence="1" type="ORF">M9458_049113</name>
</gene>
<reference evidence="1 2" key="1">
    <citation type="submission" date="2024-05" db="EMBL/GenBank/DDBJ databases">
        <title>Genome sequencing and assembly of Indian major carp, Cirrhinus mrigala (Hamilton, 1822).</title>
        <authorList>
            <person name="Mohindra V."/>
            <person name="Chowdhury L.M."/>
            <person name="Lal K."/>
            <person name="Jena J.K."/>
        </authorList>
    </citation>
    <scope>NUCLEOTIDE SEQUENCE [LARGE SCALE GENOMIC DNA]</scope>
    <source>
        <strain evidence="1">CM1030</strain>
        <tissue evidence="1">Blood</tissue>
    </source>
</reference>
<comment type="caution">
    <text evidence="1">The sequence shown here is derived from an EMBL/GenBank/DDBJ whole genome shotgun (WGS) entry which is preliminary data.</text>
</comment>
<feature type="non-terminal residue" evidence="1">
    <location>
        <position position="1"/>
    </location>
</feature>
<dbReference type="Gene3D" id="1.10.640.10">
    <property type="entry name" value="Haem peroxidase domain superfamily, animal type"/>
    <property type="match status" value="1"/>
</dbReference>
<dbReference type="EMBL" id="JAMKFB020000025">
    <property type="protein sequence ID" value="KAL0154850.1"/>
    <property type="molecule type" value="Genomic_DNA"/>
</dbReference>
<dbReference type="InterPro" id="IPR010255">
    <property type="entry name" value="Haem_peroxidase_sf"/>
</dbReference>
<proteinExistence type="predicted"/>
<dbReference type="SUPFAM" id="SSF48113">
    <property type="entry name" value="Heme-dependent peroxidases"/>
    <property type="match status" value="1"/>
</dbReference>
<protein>
    <submittedName>
        <fullName evidence="1">Uncharacterized protein</fullName>
    </submittedName>
</protein>
<evidence type="ECO:0000313" key="2">
    <source>
        <dbReference type="Proteomes" id="UP001529510"/>
    </source>
</evidence>
<dbReference type="Pfam" id="PF03098">
    <property type="entry name" value="An_peroxidase"/>
    <property type="match status" value="1"/>
</dbReference>
<dbReference type="PROSITE" id="PS50292">
    <property type="entry name" value="PEROXIDASE_3"/>
    <property type="match status" value="1"/>
</dbReference>
<dbReference type="InterPro" id="IPR019791">
    <property type="entry name" value="Haem_peroxidase_animal"/>
</dbReference>